<dbReference type="InterPro" id="IPR036388">
    <property type="entry name" value="WH-like_DNA-bd_sf"/>
</dbReference>
<dbReference type="AlphaFoldDB" id="A0A0G1KTY7"/>
<protein>
    <submittedName>
        <fullName evidence="6">Transcriptional regulator, Crp/Fnr family</fullName>
    </submittedName>
</protein>
<evidence type="ECO:0000259" key="4">
    <source>
        <dbReference type="PROSITE" id="PS50042"/>
    </source>
</evidence>
<dbReference type="SMART" id="SM00419">
    <property type="entry name" value="HTH_CRP"/>
    <property type="match status" value="1"/>
</dbReference>
<sequence length="216" mass="24285">MTKADFSQLKKFFSQFPTKKFAKNSLVIKPGEKIESVYFMKSGYVRAYSKAPSGENTLNIFKPLFLISIIHFYTSSKNDLYLRAITSAEIYIVPKQEFKKLIDKNPKVSAIIMDFFFGSLLLYLTNQGNIINGSAINKVASVLLQMVHDYGDVKNGQLIVNFPATHRIVASLIGLTRETTSVQMSKLQKLGIISTKRTQFTVLNLAKLKDLASIVE</sequence>
<proteinExistence type="predicted"/>
<keyword evidence="1" id="KW-0805">Transcription regulation</keyword>
<evidence type="ECO:0000256" key="1">
    <source>
        <dbReference type="ARBA" id="ARBA00023015"/>
    </source>
</evidence>
<gene>
    <name evidence="6" type="ORF">UW44_C0013G0089</name>
</gene>
<dbReference type="PROSITE" id="PS51063">
    <property type="entry name" value="HTH_CRP_2"/>
    <property type="match status" value="1"/>
</dbReference>
<evidence type="ECO:0000256" key="3">
    <source>
        <dbReference type="ARBA" id="ARBA00023163"/>
    </source>
</evidence>
<dbReference type="Gene3D" id="1.10.10.10">
    <property type="entry name" value="Winged helix-like DNA-binding domain superfamily/Winged helix DNA-binding domain"/>
    <property type="match status" value="1"/>
</dbReference>
<keyword evidence="3" id="KW-0804">Transcription</keyword>
<dbReference type="CDD" id="cd00038">
    <property type="entry name" value="CAP_ED"/>
    <property type="match status" value="1"/>
</dbReference>
<dbReference type="STRING" id="1618387.UW44_C0013G0089"/>
<dbReference type="SUPFAM" id="SSF46785">
    <property type="entry name" value="Winged helix' DNA-binding domain"/>
    <property type="match status" value="1"/>
</dbReference>
<name>A0A0G1KTY7_9BACT</name>
<feature type="domain" description="HTH crp-type" evidence="5">
    <location>
        <begin position="133"/>
        <end position="206"/>
    </location>
</feature>
<reference evidence="6 7" key="1">
    <citation type="journal article" date="2015" name="Nature">
        <title>rRNA introns, odd ribosomes, and small enigmatic genomes across a large radiation of phyla.</title>
        <authorList>
            <person name="Brown C.T."/>
            <person name="Hug L.A."/>
            <person name="Thomas B.C."/>
            <person name="Sharon I."/>
            <person name="Castelle C.J."/>
            <person name="Singh A."/>
            <person name="Wilkins M.J."/>
            <person name="Williams K.H."/>
            <person name="Banfield J.F."/>
        </authorList>
    </citation>
    <scope>NUCLEOTIDE SEQUENCE [LARGE SCALE GENOMIC DNA]</scope>
</reference>
<dbReference type="Pfam" id="PF13545">
    <property type="entry name" value="HTH_Crp_2"/>
    <property type="match status" value="1"/>
</dbReference>
<dbReference type="PROSITE" id="PS50042">
    <property type="entry name" value="CNMP_BINDING_3"/>
    <property type="match status" value="1"/>
</dbReference>
<comment type="caution">
    <text evidence="6">The sequence shown here is derived from an EMBL/GenBank/DDBJ whole genome shotgun (WGS) entry which is preliminary data.</text>
</comment>
<evidence type="ECO:0000259" key="5">
    <source>
        <dbReference type="PROSITE" id="PS51063"/>
    </source>
</evidence>
<dbReference type="InterPro" id="IPR000595">
    <property type="entry name" value="cNMP-bd_dom"/>
</dbReference>
<dbReference type="InterPro" id="IPR036390">
    <property type="entry name" value="WH_DNA-bd_sf"/>
</dbReference>
<dbReference type="EMBL" id="LCIH01000013">
    <property type="protein sequence ID" value="KKT51369.1"/>
    <property type="molecule type" value="Genomic_DNA"/>
</dbReference>
<dbReference type="Gene3D" id="2.60.120.10">
    <property type="entry name" value="Jelly Rolls"/>
    <property type="match status" value="1"/>
</dbReference>
<dbReference type="InterPro" id="IPR012318">
    <property type="entry name" value="HTH_CRP"/>
</dbReference>
<organism evidence="6 7">
    <name type="scientific">Candidatus Collierbacteria bacterium GW2011_GWB2_44_22</name>
    <dbReference type="NCBI Taxonomy" id="1618387"/>
    <lineage>
        <taxon>Bacteria</taxon>
        <taxon>Candidatus Collieribacteriota</taxon>
    </lineage>
</organism>
<evidence type="ECO:0000256" key="2">
    <source>
        <dbReference type="ARBA" id="ARBA00023125"/>
    </source>
</evidence>
<dbReference type="GO" id="GO:0003677">
    <property type="term" value="F:DNA binding"/>
    <property type="evidence" value="ECO:0007669"/>
    <property type="project" value="UniProtKB-KW"/>
</dbReference>
<evidence type="ECO:0000313" key="6">
    <source>
        <dbReference type="EMBL" id="KKT51369.1"/>
    </source>
</evidence>
<evidence type="ECO:0000313" key="7">
    <source>
        <dbReference type="Proteomes" id="UP000034006"/>
    </source>
</evidence>
<dbReference type="GO" id="GO:0006355">
    <property type="term" value="P:regulation of DNA-templated transcription"/>
    <property type="evidence" value="ECO:0007669"/>
    <property type="project" value="InterPro"/>
</dbReference>
<keyword evidence="2" id="KW-0238">DNA-binding</keyword>
<dbReference type="Pfam" id="PF00027">
    <property type="entry name" value="cNMP_binding"/>
    <property type="match status" value="1"/>
</dbReference>
<dbReference type="Proteomes" id="UP000034006">
    <property type="component" value="Unassembled WGS sequence"/>
</dbReference>
<dbReference type="InterPro" id="IPR014710">
    <property type="entry name" value="RmlC-like_jellyroll"/>
</dbReference>
<accession>A0A0G1KTY7</accession>
<dbReference type="InterPro" id="IPR018490">
    <property type="entry name" value="cNMP-bd_dom_sf"/>
</dbReference>
<feature type="domain" description="Cyclic nucleotide-binding" evidence="4">
    <location>
        <begin position="1"/>
        <end position="102"/>
    </location>
</feature>
<dbReference type="SUPFAM" id="SSF51206">
    <property type="entry name" value="cAMP-binding domain-like"/>
    <property type="match status" value="1"/>
</dbReference>